<protein>
    <recommendedName>
        <fullName evidence="5">GTP cyclohydrolase 1</fullName>
        <ecNumber evidence="4">3.5.4.16</ecNumber>
    </recommendedName>
    <alternativeName>
        <fullName evidence="10">GTP cyclohydrolase I</fullName>
    </alternativeName>
</protein>
<dbReference type="NCBIfam" id="TIGR00063">
    <property type="entry name" value="folE"/>
    <property type="match status" value="1"/>
</dbReference>
<feature type="domain" description="GTP cyclohydrolase I" evidence="11">
    <location>
        <begin position="33"/>
        <end position="169"/>
    </location>
</feature>
<dbReference type="Proteomes" id="UP000007110">
    <property type="component" value="Unassembled WGS sequence"/>
</dbReference>
<comment type="catalytic activity">
    <reaction evidence="1">
        <text>GTP + H2O = 7,8-dihydroneopterin 3'-triphosphate + formate + H(+)</text>
        <dbReference type="Rhea" id="RHEA:17473"/>
        <dbReference type="ChEBI" id="CHEBI:15377"/>
        <dbReference type="ChEBI" id="CHEBI:15378"/>
        <dbReference type="ChEBI" id="CHEBI:15740"/>
        <dbReference type="ChEBI" id="CHEBI:37565"/>
        <dbReference type="ChEBI" id="CHEBI:58462"/>
        <dbReference type="EC" id="3.5.4.16"/>
    </reaction>
</comment>
<dbReference type="Gene3D" id="3.30.1130.10">
    <property type="match status" value="1"/>
</dbReference>
<evidence type="ECO:0000256" key="6">
    <source>
        <dbReference type="ARBA" id="ARBA00022741"/>
    </source>
</evidence>
<dbReference type="Gene3D" id="1.10.286.10">
    <property type="match status" value="1"/>
</dbReference>
<organism evidence="12 13">
    <name type="scientific">Strongylocentrotus purpuratus</name>
    <name type="common">Purple sea urchin</name>
    <dbReference type="NCBI Taxonomy" id="7668"/>
    <lineage>
        <taxon>Eukaryota</taxon>
        <taxon>Metazoa</taxon>
        <taxon>Echinodermata</taxon>
        <taxon>Eleutherozoa</taxon>
        <taxon>Echinozoa</taxon>
        <taxon>Echinoidea</taxon>
        <taxon>Euechinoidea</taxon>
        <taxon>Echinacea</taxon>
        <taxon>Camarodonta</taxon>
        <taxon>Echinidea</taxon>
        <taxon>Strongylocentrotidae</taxon>
        <taxon>Strongylocentrotus</taxon>
    </lineage>
</organism>
<dbReference type="PROSITE" id="PS00859">
    <property type="entry name" value="GTP_CYCLOHYDROL_1_1"/>
    <property type="match status" value="1"/>
</dbReference>
<dbReference type="InParanoid" id="A0A7M7PDU0"/>
<dbReference type="PANTHER" id="PTHR11109">
    <property type="entry name" value="GTP CYCLOHYDROLASE I"/>
    <property type="match status" value="1"/>
</dbReference>
<dbReference type="GO" id="GO:0046654">
    <property type="term" value="P:tetrahydrofolate biosynthetic process"/>
    <property type="evidence" value="ECO:0007669"/>
    <property type="project" value="InterPro"/>
</dbReference>
<comment type="pathway">
    <text evidence="2">Cofactor biosynthesis; 7,8-dihydroneopterin triphosphate biosynthesis; 7,8-dihydroneopterin triphosphate from GTP: step 1/1.</text>
</comment>
<dbReference type="InterPro" id="IPR020602">
    <property type="entry name" value="GTP_CycHdrlase_I_dom"/>
</dbReference>
<dbReference type="GO" id="GO:0005737">
    <property type="term" value="C:cytoplasm"/>
    <property type="evidence" value="ECO:0000318"/>
    <property type="project" value="GO_Central"/>
</dbReference>
<evidence type="ECO:0000313" key="12">
    <source>
        <dbReference type="EnsemblMetazoa" id="XP_030849652"/>
    </source>
</evidence>
<evidence type="ECO:0000256" key="4">
    <source>
        <dbReference type="ARBA" id="ARBA00012715"/>
    </source>
</evidence>
<dbReference type="AlphaFoldDB" id="A0A7M7PDU0"/>
<dbReference type="GO" id="GO:0006729">
    <property type="term" value="P:tetrahydrobiopterin biosynthetic process"/>
    <property type="evidence" value="ECO:0000318"/>
    <property type="project" value="GO_Central"/>
</dbReference>
<evidence type="ECO:0000256" key="1">
    <source>
        <dbReference type="ARBA" id="ARBA00001052"/>
    </source>
</evidence>
<proteinExistence type="inferred from homology"/>
<evidence type="ECO:0000256" key="9">
    <source>
        <dbReference type="ARBA" id="ARBA00023134"/>
    </source>
</evidence>
<name>A0A7M7PDU0_STRPU</name>
<dbReference type="NCBIfam" id="NF006825">
    <property type="entry name" value="PRK09347.1-2"/>
    <property type="match status" value="1"/>
</dbReference>
<evidence type="ECO:0000256" key="7">
    <source>
        <dbReference type="ARBA" id="ARBA00022801"/>
    </source>
</evidence>
<dbReference type="GO" id="GO:0003934">
    <property type="term" value="F:GTP cyclohydrolase I activity"/>
    <property type="evidence" value="ECO:0000318"/>
    <property type="project" value="GO_Central"/>
</dbReference>
<dbReference type="EnsemblMetazoa" id="XM_030993792">
    <property type="protein sequence ID" value="XP_030849652"/>
    <property type="gene ID" value="LOC115927655"/>
</dbReference>
<keyword evidence="8" id="KW-0783">Tetrahydrobiopterin biosynthesis</keyword>
<dbReference type="InterPro" id="IPR018234">
    <property type="entry name" value="GTP_CycHdrlase_I_CS"/>
</dbReference>
<reference evidence="12" key="2">
    <citation type="submission" date="2021-01" db="UniProtKB">
        <authorList>
            <consortium name="EnsemblMetazoa"/>
        </authorList>
    </citation>
    <scope>IDENTIFICATION</scope>
</reference>
<dbReference type="OrthoDB" id="4966at2759"/>
<dbReference type="PANTHER" id="PTHR11109:SF7">
    <property type="entry name" value="GTP CYCLOHYDROLASE 1"/>
    <property type="match status" value="1"/>
</dbReference>
<dbReference type="UniPathway" id="UPA00848">
    <property type="reaction ID" value="UER00151"/>
</dbReference>
<dbReference type="GeneID" id="115927655"/>
<dbReference type="OMA" id="MYLIMIL"/>
<evidence type="ECO:0000313" key="13">
    <source>
        <dbReference type="Proteomes" id="UP000007110"/>
    </source>
</evidence>
<accession>A0A7M7PDU0</accession>
<dbReference type="GO" id="GO:0008270">
    <property type="term" value="F:zinc ion binding"/>
    <property type="evidence" value="ECO:0000318"/>
    <property type="project" value="GO_Central"/>
</dbReference>
<reference evidence="13" key="1">
    <citation type="submission" date="2015-02" db="EMBL/GenBank/DDBJ databases">
        <title>Genome sequencing for Strongylocentrotus purpuratus.</title>
        <authorList>
            <person name="Murali S."/>
            <person name="Liu Y."/>
            <person name="Vee V."/>
            <person name="English A."/>
            <person name="Wang M."/>
            <person name="Skinner E."/>
            <person name="Han Y."/>
            <person name="Muzny D.M."/>
            <person name="Worley K.C."/>
            <person name="Gibbs R.A."/>
        </authorList>
    </citation>
    <scope>NUCLEOTIDE SEQUENCE</scope>
</reference>
<dbReference type="FunFam" id="3.30.1130.10:FF:000012">
    <property type="entry name" value="GTP cyclohydrolase 1"/>
    <property type="match status" value="1"/>
</dbReference>
<keyword evidence="7" id="KW-0378">Hydrolase</keyword>
<evidence type="ECO:0000256" key="10">
    <source>
        <dbReference type="ARBA" id="ARBA00030854"/>
    </source>
</evidence>
<comment type="similarity">
    <text evidence="3">Belongs to the GTP cyclohydrolase I family.</text>
</comment>
<dbReference type="Pfam" id="PF01227">
    <property type="entry name" value="GTP_cyclohydroI"/>
    <property type="match status" value="1"/>
</dbReference>
<dbReference type="KEGG" id="spu:115927655"/>
<dbReference type="NCBIfam" id="NF006826">
    <property type="entry name" value="PRK09347.1-3"/>
    <property type="match status" value="1"/>
</dbReference>
<sequence>MDGGILYKNGIGDYTSTETNGRDSGRQLPGLELAYRSVLRAVGEDPDREDLKKTPHRAAKAMMFFTRGYQDQIEDVLNGAIFEADHDGMVVVRGIEMFSLCEHHLLPIVGKVSVGYLPKKSVLGLSKIARIVEMYSRRLQAQERLTKEIALAVAQAIDPAGVGVIVEAT</sequence>
<dbReference type="FunFam" id="1.10.286.10:FF:000003">
    <property type="entry name" value="GTP cyclohydrolase 1"/>
    <property type="match status" value="1"/>
</dbReference>
<keyword evidence="9" id="KW-0342">GTP-binding</keyword>
<evidence type="ECO:0000256" key="8">
    <source>
        <dbReference type="ARBA" id="ARBA00023007"/>
    </source>
</evidence>
<keyword evidence="6" id="KW-0547">Nucleotide-binding</keyword>
<dbReference type="SUPFAM" id="SSF55620">
    <property type="entry name" value="Tetrahydrobiopterin biosynthesis enzymes-like"/>
    <property type="match status" value="1"/>
</dbReference>
<dbReference type="RefSeq" id="XP_030849652.1">
    <property type="nucleotide sequence ID" value="XM_030993792.1"/>
</dbReference>
<evidence type="ECO:0000256" key="2">
    <source>
        <dbReference type="ARBA" id="ARBA00005080"/>
    </source>
</evidence>
<dbReference type="InterPro" id="IPR043133">
    <property type="entry name" value="GTP-CH-I_C/QueF"/>
</dbReference>
<dbReference type="InterPro" id="IPR043134">
    <property type="entry name" value="GTP-CH-I_N"/>
</dbReference>
<dbReference type="EC" id="3.5.4.16" evidence="4"/>
<dbReference type="GO" id="GO:0005525">
    <property type="term" value="F:GTP binding"/>
    <property type="evidence" value="ECO:0000318"/>
    <property type="project" value="GO_Central"/>
</dbReference>
<evidence type="ECO:0000256" key="5">
    <source>
        <dbReference type="ARBA" id="ARBA00017272"/>
    </source>
</evidence>
<keyword evidence="13" id="KW-1185">Reference proteome</keyword>
<evidence type="ECO:0000259" key="11">
    <source>
        <dbReference type="Pfam" id="PF01227"/>
    </source>
</evidence>
<evidence type="ECO:0000256" key="3">
    <source>
        <dbReference type="ARBA" id="ARBA00008085"/>
    </source>
</evidence>
<dbReference type="InterPro" id="IPR001474">
    <property type="entry name" value="GTP_CycHdrlase_I"/>
</dbReference>